<dbReference type="AlphaFoldDB" id="A0A4Y2KWD1"/>
<accession>A0A4Y2KWD1</accession>
<gene>
    <name evidence="2" type="ORF">AVEN_121647_1</name>
</gene>
<dbReference type="Proteomes" id="UP000499080">
    <property type="component" value="Unassembled WGS sequence"/>
</dbReference>
<evidence type="ECO:0000313" key="3">
    <source>
        <dbReference type="Proteomes" id="UP000499080"/>
    </source>
</evidence>
<reference evidence="2 3" key="1">
    <citation type="journal article" date="2019" name="Sci. Rep.">
        <title>Orb-weaving spider Araneus ventricosus genome elucidates the spidroin gene catalogue.</title>
        <authorList>
            <person name="Kono N."/>
            <person name="Nakamura H."/>
            <person name="Ohtoshi R."/>
            <person name="Moran D.A.P."/>
            <person name="Shinohara A."/>
            <person name="Yoshida Y."/>
            <person name="Fujiwara M."/>
            <person name="Mori M."/>
            <person name="Tomita M."/>
            <person name="Arakawa K."/>
        </authorList>
    </citation>
    <scope>NUCLEOTIDE SEQUENCE [LARGE SCALE GENOMIC DNA]</scope>
</reference>
<protein>
    <submittedName>
        <fullName evidence="2">Uncharacterized protein</fullName>
    </submittedName>
</protein>
<comment type="caution">
    <text evidence="2">The sequence shown here is derived from an EMBL/GenBank/DDBJ whole genome shotgun (WGS) entry which is preliminary data.</text>
</comment>
<proteinExistence type="predicted"/>
<feature type="region of interest" description="Disordered" evidence="1">
    <location>
        <begin position="58"/>
        <end position="106"/>
    </location>
</feature>
<organism evidence="2 3">
    <name type="scientific">Araneus ventricosus</name>
    <name type="common">Orbweaver spider</name>
    <name type="synonym">Epeira ventricosa</name>
    <dbReference type="NCBI Taxonomy" id="182803"/>
    <lineage>
        <taxon>Eukaryota</taxon>
        <taxon>Metazoa</taxon>
        <taxon>Ecdysozoa</taxon>
        <taxon>Arthropoda</taxon>
        <taxon>Chelicerata</taxon>
        <taxon>Arachnida</taxon>
        <taxon>Araneae</taxon>
        <taxon>Araneomorphae</taxon>
        <taxon>Entelegynae</taxon>
        <taxon>Araneoidea</taxon>
        <taxon>Araneidae</taxon>
        <taxon>Araneus</taxon>
    </lineage>
</organism>
<keyword evidence="3" id="KW-1185">Reference proteome</keyword>
<evidence type="ECO:0000256" key="1">
    <source>
        <dbReference type="SAM" id="MobiDB-lite"/>
    </source>
</evidence>
<name>A0A4Y2KWD1_ARAVE</name>
<dbReference type="EMBL" id="BGPR01005004">
    <property type="protein sequence ID" value="GBN05833.1"/>
    <property type="molecule type" value="Genomic_DNA"/>
</dbReference>
<sequence length="106" mass="12443">MDTLCSCLVIKWTEETAQFIYVRMAVAERLRFSLVTLTSRFEGTRGLFWDGPLNFEPRSDHEGDTRAASTLQISAPHQRKERSDRGESRLGWPRRQFQRTPWCQTH</sequence>
<evidence type="ECO:0000313" key="2">
    <source>
        <dbReference type="EMBL" id="GBN05833.1"/>
    </source>
</evidence>